<protein>
    <submittedName>
        <fullName evidence="3">FHA domain protein</fullName>
    </submittedName>
</protein>
<dbReference type="PROSITE" id="PS50006">
    <property type="entry name" value="FHA_DOMAIN"/>
    <property type="match status" value="1"/>
</dbReference>
<dbReference type="RefSeq" id="WP_145196665.1">
    <property type="nucleotide sequence ID" value="NZ_CP036434.1"/>
</dbReference>
<reference evidence="3 4" key="1">
    <citation type="submission" date="2019-02" db="EMBL/GenBank/DDBJ databases">
        <title>Deep-cultivation of Planctomycetes and their phenomic and genomic characterization uncovers novel biology.</title>
        <authorList>
            <person name="Wiegand S."/>
            <person name="Jogler M."/>
            <person name="Boedeker C."/>
            <person name="Pinto D."/>
            <person name="Vollmers J."/>
            <person name="Rivas-Marin E."/>
            <person name="Kohn T."/>
            <person name="Peeters S.H."/>
            <person name="Heuer A."/>
            <person name="Rast P."/>
            <person name="Oberbeckmann S."/>
            <person name="Bunk B."/>
            <person name="Jeske O."/>
            <person name="Meyerdierks A."/>
            <person name="Storesund J.E."/>
            <person name="Kallscheuer N."/>
            <person name="Luecker S."/>
            <person name="Lage O.M."/>
            <person name="Pohl T."/>
            <person name="Merkel B.J."/>
            <person name="Hornburger P."/>
            <person name="Mueller R.-W."/>
            <person name="Bruemmer F."/>
            <person name="Labrenz M."/>
            <person name="Spormann A.M."/>
            <person name="Op den Camp H."/>
            <person name="Overmann J."/>
            <person name="Amann R."/>
            <person name="Jetten M.S.M."/>
            <person name="Mascher T."/>
            <person name="Medema M.H."/>
            <person name="Devos D.P."/>
            <person name="Kaster A.-K."/>
            <person name="Ovreas L."/>
            <person name="Rohde M."/>
            <person name="Galperin M.Y."/>
            <person name="Jogler C."/>
        </authorList>
    </citation>
    <scope>NUCLEOTIDE SEQUENCE [LARGE SCALE GENOMIC DNA]</scope>
    <source>
        <strain evidence="3 4">Poly30</strain>
    </source>
</reference>
<dbReference type="SMART" id="SM00240">
    <property type="entry name" value="FHA"/>
    <property type="match status" value="1"/>
</dbReference>
<dbReference type="InterPro" id="IPR050923">
    <property type="entry name" value="Cell_Proc_Reg/RNA_Proc"/>
</dbReference>
<evidence type="ECO:0000256" key="1">
    <source>
        <dbReference type="SAM" id="MobiDB-lite"/>
    </source>
</evidence>
<name>A0A518EQU6_9BACT</name>
<dbReference type="Pfam" id="PF00498">
    <property type="entry name" value="FHA"/>
    <property type="match status" value="1"/>
</dbReference>
<feature type="region of interest" description="Disordered" evidence="1">
    <location>
        <begin position="225"/>
        <end position="245"/>
    </location>
</feature>
<dbReference type="PANTHER" id="PTHR23308">
    <property type="entry name" value="NUCLEAR INHIBITOR OF PROTEIN PHOSPHATASE-1"/>
    <property type="match status" value="1"/>
</dbReference>
<evidence type="ECO:0000313" key="4">
    <source>
        <dbReference type="Proteomes" id="UP000320390"/>
    </source>
</evidence>
<feature type="region of interest" description="Disordered" evidence="1">
    <location>
        <begin position="718"/>
        <end position="747"/>
    </location>
</feature>
<evidence type="ECO:0000259" key="2">
    <source>
        <dbReference type="PROSITE" id="PS50006"/>
    </source>
</evidence>
<feature type="domain" description="FHA" evidence="2">
    <location>
        <begin position="31"/>
        <end position="80"/>
    </location>
</feature>
<feature type="compositionally biased region" description="Pro residues" evidence="1">
    <location>
        <begin position="149"/>
        <end position="161"/>
    </location>
</feature>
<evidence type="ECO:0000313" key="3">
    <source>
        <dbReference type="EMBL" id="QDV06461.1"/>
    </source>
</evidence>
<organism evidence="3 4">
    <name type="scientific">Saltatorellus ferox</name>
    <dbReference type="NCBI Taxonomy" id="2528018"/>
    <lineage>
        <taxon>Bacteria</taxon>
        <taxon>Pseudomonadati</taxon>
        <taxon>Planctomycetota</taxon>
        <taxon>Planctomycetia</taxon>
        <taxon>Planctomycetia incertae sedis</taxon>
        <taxon>Saltatorellus</taxon>
    </lineage>
</organism>
<dbReference type="InterPro" id="IPR000253">
    <property type="entry name" value="FHA_dom"/>
</dbReference>
<gene>
    <name evidence="3" type="ORF">Poly30_19710</name>
</gene>
<dbReference type="OrthoDB" id="283378at2"/>
<keyword evidence="4" id="KW-1185">Reference proteome</keyword>
<dbReference type="AlphaFoldDB" id="A0A518EQU6"/>
<dbReference type="Gene3D" id="2.60.200.20">
    <property type="match status" value="1"/>
</dbReference>
<dbReference type="InterPro" id="IPR008984">
    <property type="entry name" value="SMAD_FHA_dom_sf"/>
</dbReference>
<dbReference type="SUPFAM" id="SSF49879">
    <property type="entry name" value="SMAD/FHA domain"/>
    <property type="match status" value="1"/>
</dbReference>
<accession>A0A518EQU6</accession>
<proteinExistence type="predicted"/>
<feature type="region of interest" description="Disordered" evidence="1">
    <location>
        <begin position="135"/>
        <end position="168"/>
    </location>
</feature>
<feature type="compositionally biased region" description="Low complexity" evidence="1">
    <location>
        <begin position="726"/>
        <end position="747"/>
    </location>
</feature>
<dbReference type="EMBL" id="CP036434">
    <property type="protein sequence ID" value="QDV06461.1"/>
    <property type="molecule type" value="Genomic_DNA"/>
</dbReference>
<dbReference type="CDD" id="cd00060">
    <property type="entry name" value="FHA"/>
    <property type="match status" value="1"/>
</dbReference>
<sequence length="747" mass="77443">MTFQYSLRFESGERRGEVVPLTIVAARGGSFTIGRKPGNSLQVTDVSISGRHAELEISEDGVSLRDLNSTNGTLVGGRKVRQTSLEPGDEFTLGAVEFSLLESVGASGGSGGAGFDDSSGELDELVLEGEDEVAPAVSMPRKMPSATPSAPPASKPAPPPRIATHPPAAEGLGATQLMPHEEGLEITAEDLARSAKSSKLGPILLVGLAAIGGGAWWWLGQRSEGEGGGRAASVTPPSAPDGNLLTAGYSFENSEGWTSDPDVTAEFLPARSARRTGTRGIQADLAGGESALMESEAVRLSGGSRSLRAVGHVQADAGIEFRFGLRYSSGPGEDAITTTVWSDACATGEDFVEVSLAGTAPAGMSLVQVLLRAESTAAPAAVAEGSAAGDASDDDAFADLKSVSVDDVALVPASDLPASIVQDSFTLTPIGVQGATKAVSLTSLDQMLVSLLRVARAGDVDGSSLGSQDLLLKGDGGAVQLNPAAAGSLHLRVEEALASGGIATLSDSGYAAHGSTFERSGVTGLILGEGARMVALSFPAPVDLVARGGDSGVTFRIELPTADPVVLKTSFMEERTRAQRLARRAKEERSAGDSGSALASWNELLTEVPYDSRLIGEAAAGQTELLGEGRSQLKELTAEVERARFFGLADLFREKLVRAEDLGRRFRGTDVETQAVALRDVIQQELAALDSSNERDELQRLEAIETVLRRSGAEDLAQRLDEYKNSQASGSRDSAASSSKQNSAGGQ</sequence>
<dbReference type="Proteomes" id="UP000320390">
    <property type="component" value="Chromosome"/>
</dbReference>